<dbReference type="AlphaFoldDB" id="A0A225X407"/>
<protein>
    <submittedName>
        <fullName evidence="7">Putative membrane protein</fullName>
    </submittedName>
</protein>
<evidence type="ECO:0000256" key="5">
    <source>
        <dbReference type="ARBA" id="ARBA00023136"/>
    </source>
</evidence>
<organism evidence="7 8">
    <name type="scientific">Phytophthora megakarya</name>
    <dbReference type="NCBI Taxonomy" id="4795"/>
    <lineage>
        <taxon>Eukaryota</taxon>
        <taxon>Sar</taxon>
        <taxon>Stramenopiles</taxon>
        <taxon>Oomycota</taxon>
        <taxon>Peronosporomycetes</taxon>
        <taxon>Peronosporales</taxon>
        <taxon>Peronosporaceae</taxon>
        <taxon>Phytophthora</taxon>
    </lineage>
</organism>
<evidence type="ECO:0000313" key="7">
    <source>
        <dbReference type="EMBL" id="OWZ24666.1"/>
    </source>
</evidence>
<proteinExistence type="inferred from homology"/>
<dbReference type="STRING" id="4795.A0A225X407"/>
<evidence type="ECO:0000256" key="6">
    <source>
        <dbReference type="RuleBase" id="RU363053"/>
    </source>
</evidence>
<dbReference type="GO" id="GO:0016020">
    <property type="term" value="C:membrane"/>
    <property type="evidence" value="ECO:0007669"/>
    <property type="project" value="UniProtKB-SubCell"/>
</dbReference>
<keyword evidence="4" id="KW-1133">Transmembrane helix</keyword>
<sequence>MRSFRVFYDECLRRQPLLTKMVTSSVFFGIGNRVAQRVEKIGKTEEELAEIAQKSIVQEGQLVSESTARTLRMMAYGGFVLSPILHNWHGFLERAFVGKGKTVVAKKVVADMVFMAPQLPIWFLTSTGLMAGKPIDQALDEAVKKQPIVLMNSYKVWPIANTFSFSFVPLQYRLLYNNVINIGWGSFLSIMSNNPTPTSSSMQNIPVLDAPAFSAPIFPTLQPLVVLVL</sequence>
<evidence type="ECO:0000256" key="1">
    <source>
        <dbReference type="ARBA" id="ARBA00004141"/>
    </source>
</evidence>
<dbReference type="PANTHER" id="PTHR11266:SF17">
    <property type="entry name" value="PROTEIN MPV17"/>
    <property type="match status" value="1"/>
</dbReference>
<comment type="caution">
    <text evidence="7">The sequence shown here is derived from an EMBL/GenBank/DDBJ whole genome shotgun (WGS) entry which is preliminary data.</text>
</comment>
<dbReference type="PANTHER" id="PTHR11266">
    <property type="entry name" value="PEROXISOMAL MEMBRANE PROTEIN 2, PXMP2 MPV17"/>
    <property type="match status" value="1"/>
</dbReference>
<keyword evidence="8" id="KW-1185">Reference proteome</keyword>
<dbReference type="Proteomes" id="UP000198211">
    <property type="component" value="Unassembled WGS sequence"/>
</dbReference>
<evidence type="ECO:0000256" key="2">
    <source>
        <dbReference type="ARBA" id="ARBA00006824"/>
    </source>
</evidence>
<dbReference type="Pfam" id="PF04117">
    <property type="entry name" value="Mpv17_PMP22"/>
    <property type="match status" value="1"/>
</dbReference>
<name>A0A225X407_9STRA</name>
<gene>
    <name evidence="7" type="ORF">PHMEG_000188</name>
</gene>
<dbReference type="GO" id="GO:0005737">
    <property type="term" value="C:cytoplasm"/>
    <property type="evidence" value="ECO:0007669"/>
    <property type="project" value="TreeGrafter"/>
</dbReference>
<accession>A0A225X407</accession>
<reference evidence="8" key="1">
    <citation type="submission" date="2017-03" db="EMBL/GenBank/DDBJ databases">
        <title>Phytopthora megakarya and P. palmivora, two closely related causual agents of cacao black pod achieved similar genome size and gene model numbers by different mechanisms.</title>
        <authorList>
            <person name="Ali S."/>
            <person name="Shao J."/>
            <person name="Larry D.J."/>
            <person name="Kronmiller B."/>
            <person name="Shen D."/>
            <person name="Strem M.D."/>
            <person name="Melnick R.L."/>
            <person name="Guiltinan M.J."/>
            <person name="Tyler B.M."/>
            <person name="Meinhardt L.W."/>
            <person name="Bailey B.A."/>
        </authorList>
    </citation>
    <scope>NUCLEOTIDE SEQUENCE [LARGE SCALE GENOMIC DNA]</scope>
    <source>
        <strain evidence="8">zdho120</strain>
    </source>
</reference>
<evidence type="ECO:0000256" key="4">
    <source>
        <dbReference type="ARBA" id="ARBA00022989"/>
    </source>
</evidence>
<dbReference type="OrthoDB" id="430207at2759"/>
<evidence type="ECO:0000256" key="3">
    <source>
        <dbReference type="ARBA" id="ARBA00022692"/>
    </source>
</evidence>
<dbReference type="InterPro" id="IPR007248">
    <property type="entry name" value="Mpv17_PMP22"/>
</dbReference>
<keyword evidence="5" id="KW-0472">Membrane</keyword>
<comment type="similarity">
    <text evidence="2 6">Belongs to the peroxisomal membrane protein PXMP2/4 family.</text>
</comment>
<comment type="subcellular location">
    <subcellularLocation>
        <location evidence="1">Membrane</location>
        <topology evidence="1">Multi-pass membrane protein</topology>
    </subcellularLocation>
</comment>
<evidence type="ECO:0000313" key="8">
    <source>
        <dbReference type="Proteomes" id="UP000198211"/>
    </source>
</evidence>
<dbReference type="EMBL" id="NBNE01000005">
    <property type="protein sequence ID" value="OWZ24666.1"/>
    <property type="molecule type" value="Genomic_DNA"/>
</dbReference>
<keyword evidence="3" id="KW-0812">Transmembrane</keyword>